<reference evidence="7 8" key="1">
    <citation type="journal article" date="2014" name="PLoS ONE">
        <title>Rumen cellulosomics: divergent fiber-degrading strategies revealed by comparative genome-wide analysis of six ruminococcal strains.</title>
        <authorList>
            <person name="Dassa B."/>
            <person name="Borovok I."/>
            <person name="Ruimy-Israeli V."/>
            <person name="Lamed R."/>
            <person name="Flint H.J."/>
            <person name="Duncan S.H."/>
            <person name="Henrissat B."/>
            <person name="Coutinho P."/>
            <person name="Morrison M."/>
            <person name="Mosoni P."/>
            <person name="Yeoman C.J."/>
            <person name="White B.A."/>
            <person name="Bayer E.A."/>
        </authorList>
    </citation>
    <scope>NUCLEOTIDE SEQUENCE [LARGE SCALE GENOMIC DNA]</scope>
    <source>
        <strain evidence="7 8">007c</strain>
    </source>
</reference>
<comment type="similarity">
    <text evidence="1">Belongs to the sigma-70 factor family. ECF subfamily.</text>
</comment>
<dbReference type="GO" id="GO:0003677">
    <property type="term" value="F:DNA binding"/>
    <property type="evidence" value="ECO:0007669"/>
    <property type="project" value="UniProtKB-KW"/>
</dbReference>
<dbReference type="SUPFAM" id="SSF88659">
    <property type="entry name" value="Sigma3 and sigma4 domains of RNA polymerase sigma factors"/>
    <property type="match status" value="1"/>
</dbReference>
<dbReference type="PANTHER" id="PTHR43133:SF8">
    <property type="entry name" value="RNA POLYMERASE SIGMA FACTOR HI_1459-RELATED"/>
    <property type="match status" value="1"/>
</dbReference>
<dbReference type="InterPro" id="IPR039425">
    <property type="entry name" value="RNA_pol_sigma-70-like"/>
</dbReference>
<dbReference type="SUPFAM" id="SSF88946">
    <property type="entry name" value="Sigma2 domain of RNA polymerase sigma factors"/>
    <property type="match status" value="1"/>
</dbReference>
<evidence type="ECO:0000256" key="5">
    <source>
        <dbReference type="ARBA" id="ARBA00023163"/>
    </source>
</evidence>
<accession>W7V0W7</accession>
<keyword evidence="3" id="KW-0731">Sigma factor</keyword>
<keyword evidence="8" id="KW-1185">Reference proteome</keyword>
<keyword evidence="2" id="KW-0805">Transcription regulation</keyword>
<dbReference type="GO" id="GO:0016987">
    <property type="term" value="F:sigma factor activity"/>
    <property type="evidence" value="ECO:0007669"/>
    <property type="project" value="UniProtKB-KW"/>
</dbReference>
<dbReference type="InterPro" id="IPR013324">
    <property type="entry name" value="RNA_pol_sigma_r3/r4-like"/>
</dbReference>
<evidence type="ECO:0000256" key="3">
    <source>
        <dbReference type="ARBA" id="ARBA00023082"/>
    </source>
</evidence>
<evidence type="ECO:0000256" key="1">
    <source>
        <dbReference type="ARBA" id="ARBA00010641"/>
    </source>
</evidence>
<dbReference type="eggNOG" id="COG1595">
    <property type="taxonomic scope" value="Bacteria"/>
</dbReference>
<dbReference type="RefSeq" id="WP_037297913.1">
    <property type="nucleotide sequence ID" value="NZ_ATAX01000016.1"/>
</dbReference>
<name>W7V0W7_RUMFL</name>
<keyword evidence="5" id="KW-0804">Transcription</keyword>
<dbReference type="OrthoDB" id="1820736at2"/>
<keyword evidence="4" id="KW-0238">DNA-binding</keyword>
<evidence type="ECO:0000313" key="7">
    <source>
        <dbReference type="EMBL" id="EWM54442.1"/>
    </source>
</evidence>
<feature type="domain" description="RNA polymerase sigma factor 70 region 4 type 2" evidence="6">
    <location>
        <begin position="127"/>
        <end position="177"/>
    </location>
</feature>
<protein>
    <recommendedName>
        <fullName evidence="6">RNA polymerase sigma factor 70 region 4 type 2 domain-containing protein</fullName>
    </recommendedName>
</protein>
<evidence type="ECO:0000313" key="8">
    <source>
        <dbReference type="Proteomes" id="UP000019365"/>
    </source>
</evidence>
<proteinExistence type="inferred from homology"/>
<sequence>MTDKEYRKLYEKSTRDAQNRLFGEYFSYVYAIVFNKLRSCASKEDIEECVSDVFADIFEHFDSETSYCGDIKGFIGTVAARRAVSFFRSISAASGRTVPMEGSGADCIADSTDLEKSTERAELRSTLLKLIDELGHPDTAIIMLKYYYGLSSSEIADIVSMESPAVRVRCTRALRRLKNKLAELDIDLKEAES</sequence>
<dbReference type="Proteomes" id="UP000019365">
    <property type="component" value="Unassembled WGS sequence"/>
</dbReference>
<dbReference type="EMBL" id="ATAX01000016">
    <property type="protein sequence ID" value="EWM54442.1"/>
    <property type="molecule type" value="Genomic_DNA"/>
</dbReference>
<dbReference type="AlphaFoldDB" id="W7V0W7"/>
<comment type="caution">
    <text evidence="7">The sequence shown here is derived from an EMBL/GenBank/DDBJ whole genome shotgun (WGS) entry which is preliminary data.</text>
</comment>
<evidence type="ECO:0000256" key="2">
    <source>
        <dbReference type="ARBA" id="ARBA00023015"/>
    </source>
</evidence>
<dbReference type="Gene3D" id="1.10.10.10">
    <property type="entry name" value="Winged helix-like DNA-binding domain superfamily/Winged helix DNA-binding domain"/>
    <property type="match status" value="1"/>
</dbReference>
<dbReference type="Pfam" id="PF08281">
    <property type="entry name" value="Sigma70_r4_2"/>
    <property type="match status" value="1"/>
</dbReference>
<dbReference type="Gene3D" id="1.10.1740.10">
    <property type="match status" value="1"/>
</dbReference>
<dbReference type="InterPro" id="IPR014284">
    <property type="entry name" value="RNA_pol_sigma-70_dom"/>
</dbReference>
<evidence type="ECO:0000256" key="4">
    <source>
        <dbReference type="ARBA" id="ARBA00023125"/>
    </source>
</evidence>
<dbReference type="InterPro" id="IPR036388">
    <property type="entry name" value="WH-like_DNA-bd_sf"/>
</dbReference>
<gene>
    <name evidence="7" type="ORF">RF007C_12600</name>
</gene>
<organism evidence="7 8">
    <name type="scientific">Ruminococcus flavefaciens 007c</name>
    <dbReference type="NCBI Taxonomy" id="1341157"/>
    <lineage>
        <taxon>Bacteria</taxon>
        <taxon>Bacillati</taxon>
        <taxon>Bacillota</taxon>
        <taxon>Clostridia</taxon>
        <taxon>Eubacteriales</taxon>
        <taxon>Oscillospiraceae</taxon>
        <taxon>Ruminococcus</taxon>
    </lineage>
</organism>
<evidence type="ECO:0000259" key="6">
    <source>
        <dbReference type="Pfam" id="PF08281"/>
    </source>
</evidence>
<dbReference type="PATRIC" id="fig|1341157.4.peg.1113"/>
<dbReference type="InterPro" id="IPR013249">
    <property type="entry name" value="RNA_pol_sigma70_r4_t2"/>
</dbReference>
<dbReference type="NCBIfam" id="TIGR02937">
    <property type="entry name" value="sigma70-ECF"/>
    <property type="match status" value="1"/>
</dbReference>
<dbReference type="InterPro" id="IPR013325">
    <property type="entry name" value="RNA_pol_sigma_r2"/>
</dbReference>
<dbReference type="GO" id="GO:0006352">
    <property type="term" value="P:DNA-templated transcription initiation"/>
    <property type="evidence" value="ECO:0007669"/>
    <property type="project" value="InterPro"/>
</dbReference>
<dbReference type="PANTHER" id="PTHR43133">
    <property type="entry name" value="RNA POLYMERASE ECF-TYPE SIGMA FACTO"/>
    <property type="match status" value="1"/>
</dbReference>